<name>A0A0D2GN69_9BACT</name>
<dbReference type="SUPFAM" id="SSF52402">
    <property type="entry name" value="Adenine nucleotide alpha hydrolases-like"/>
    <property type="match status" value="1"/>
</dbReference>
<dbReference type="InterPro" id="IPR006016">
    <property type="entry name" value="UspA"/>
</dbReference>
<dbReference type="FunCoup" id="A0A0D2GN69">
    <property type="interactions" value="129"/>
</dbReference>
<gene>
    <name evidence="3" type="ORF">X474_00915</name>
</gene>
<evidence type="ECO:0000313" key="4">
    <source>
        <dbReference type="Proteomes" id="UP000032233"/>
    </source>
</evidence>
<dbReference type="PRINTS" id="PR01438">
    <property type="entry name" value="UNVRSLSTRESS"/>
</dbReference>
<dbReference type="EMBL" id="AZAC01000001">
    <property type="protein sequence ID" value="KIX16072.1"/>
    <property type="molecule type" value="Genomic_DNA"/>
</dbReference>
<comment type="caution">
    <text evidence="3">The sequence shown here is derived from an EMBL/GenBank/DDBJ whole genome shotgun (WGS) entry which is preliminary data.</text>
</comment>
<sequence>MTIFGNILCCTDFSGRSETAFDKALALAQREDARLTLLHVVVPNTPLLPGNHIKPHKKTPFPEIAQRITDFVEENYRPKACGYEFNLALRRGHPMVEILEHIKKNENDLVILGSEGLEGVGLYVLGSVAERVSRNAPCSCLVVR</sequence>
<accession>A0A0D2GN69</accession>
<dbReference type="Proteomes" id="UP000032233">
    <property type="component" value="Unassembled WGS sequence"/>
</dbReference>
<dbReference type="Pfam" id="PF00582">
    <property type="entry name" value="Usp"/>
    <property type="match status" value="1"/>
</dbReference>
<proteinExistence type="inferred from homology"/>
<feature type="domain" description="UspA" evidence="2">
    <location>
        <begin position="5"/>
        <end position="144"/>
    </location>
</feature>
<keyword evidence="4" id="KW-1185">Reference proteome</keyword>
<dbReference type="InParanoid" id="A0A0D2GN69"/>
<dbReference type="PANTHER" id="PTHR46268:SF6">
    <property type="entry name" value="UNIVERSAL STRESS PROTEIN UP12"/>
    <property type="match status" value="1"/>
</dbReference>
<organism evidence="3 4">
    <name type="scientific">Dethiosulfatarculus sandiegensis</name>
    <dbReference type="NCBI Taxonomy" id="1429043"/>
    <lineage>
        <taxon>Bacteria</taxon>
        <taxon>Pseudomonadati</taxon>
        <taxon>Thermodesulfobacteriota</taxon>
        <taxon>Desulfarculia</taxon>
        <taxon>Desulfarculales</taxon>
        <taxon>Desulfarculaceae</taxon>
        <taxon>Dethiosulfatarculus</taxon>
    </lineage>
</organism>
<dbReference type="PANTHER" id="PTHR46268">
    <property type="entry name" value="STRESS RESPONSE PROTEIN NHAX"/>
    <property type="match status" value="1"/>
</dbReference>
<dbReference type="RefSeq" id="WP_044346146.1">
    <property type="nucleotide sequence ID" value="NZ_AZAC01000001.1"/>
</dbReference>
<dbReference type="OrthoDB" id="9788959at2"/>
<reference evidence="3 4" key="1">
    <citation type="submission" date="2013-11" db="EMBL/GenBank/DDBJ databases">
        <title>Metagenomic analysis of a methanogenic consortium involved in long chain n-alkane degradation.</title>
        <authorList>
            <person name="Davidova I.A."/>
            <person name="Callaghan A.V."/>
            <person name="Wawrik B."/>
            <person name="Pruitt S."/>
            <person name="Marks C."/>
            <person name="Duncan K.E."/>
            <person name="Suflita J.M."/>
        </authorList>
    </citation>
    <scope>NUCLEOTIDE SEQUENCE [LARGE SCALE GENOMIC DNA]</scope>
    <source>
        <strain evidence="3 4">SPR</strain>
    </source>
</reference>
<dbReference type="InterPro" id="IPR014729">
    <property type="entry name" value="Rossmann-like_a/b/a_fold"/>
</dbReference>
<dbReference type="Gene3D" id="3.40.50.620">
    <property type="entry name" value="HUPs"/>
    <property type="match status" value="1"/>
</dbReference>
<dbReference type="STRING" id="1429043.X474_00915"/>
<dbReference type="AlphaFoldDB" id="A0A0D2GN69"/>
<evidence type="ECO:0000259" key="2">
    <source>
        <dbReference type="Pfam" id="PF00582"/>
    </source>
</evidence>
<comment type="similarity">
    <text evidence="1">Belongs to the universal stress protein A family.</text>
</comment>
<dbReference type="InterPro" id="IPR006015">
    <property type="entry name" value="Universal_stress_UspA"/>
</dbReference>
<dbReference type="CDD" id="cd00293">
    <property type="entry name" value="USP-like"/>
    <property type="match status" value="1"/>
</dbReference>
<evidence type="ECO:0000256" key="1">
    <source>
        <dbReference type="ARBA" id="ARBA00008791"/>
    </source>
</evidence>
<protein>
    <recommendedName>
        <fullName evidence="2">UspA domain-containing protein</fullName>
    </recommendedName>
</protein>
<evidence type="ECO:0000313" key="3">
    <source>
        <dbReference type="EMBL" id="KIX16072.1"/>
    </source>
</evidence>